<feature type="non-terminal residue" evidence="1">
    <location>
        <position position="1"/>
    </location>
</feature>
<dbReference type="AlphaFoldDB" id="A0A087TSC2"/>
<evidence type="ECO:0000313" key="1">
    <source>
        <dbReference type="EMBL" id="KFM68011.1"/>
    </source>
</evidence>
<keyword evidence="2" id="KW-1185">Reference proteome</keyword>
<feature type="non-terminal residue" evidence="1">
    <location>
        <position position="50"/>
    </location>
</feature>
<sequence>TFPFVDLSLKEVTHNKGHSVEQIGSKRLLRARILSSAISCPFQLNRQLYC</sequence>
<name>A0A087TSC2_STEMI</name>
<organism evidence="1 2">
    <name type="scientific">Stegodyphus mimosarum</name>
    <name type="common">African social velvet spider</name>
    <dbReference type="NCBI Taxonomy" id="407821"/>
    <lineage>
        <taxon>Eukaryota</taxon>
        <taxon>Metazoa</taxon>
        <taxon>Ecdysozoa</taxon>
        <taxon>Arthropoda</taxon>
        <taxon>Chelicerata</taxon>
        <taxon>Arachnida</taxon>
        <taxon>Araneae</taxon>
        <taxon>Araneomorphae</taxon>
        <taxon>Entelegynae</taxon>
        <taxon>Eresoidea</taxon>
        <taxon>Eresidae</taxon>
        <taxon>Stegodyphus</taxon>
    </lineage>
</organism>
<accession>A0A087TSC2</accession>
<evidence type="ECO:0000313" key="2">
    <source>
        <dbReference type="Proteomes" id="UP000054359"/>
    </source>
</evidence>
<gene>
    <name evidence="1" type="ORF">X975_19066</name>
</gene>
<dbReference type="EMBL" id="KK116525">
    <property type="protein sequence ID" value="KFM68011.1"/>
    <property type="molecule type" value="Genomic_DNA"/>
</dbReference>
<dbReference type="Proteomes" id="UP000054359">
    <property type="component" value="Unassembled WGS sequence"/>
</dbReference>
<reference evidence="1 2" key="1">
    <citation type="submission" date="2013-11" db="EMBL/GenBank/DDBJ databases">
        <title>Genome sequencing of Stegodyphus mimosarum.</title>
        <authorList>
            <person name="Bechsgaard J."/>
        </authorList>
    </citation>
    <scope>NUCLEOTIDE SEQUENCE [LARGE SCALE GENOMIC DNA]</scope>
</reference>
<proteinExistence type="predicted"/>
<protein>
    <submittedName>
        <fullName evidence="1">Uncharacterized protein</fullName>
    </submittedName>
</protein>